<gene>
    <name evidence="3" type="primary">ciaD</name>
    <name evidence="3" type="ORF">CINF_0947</name>
</gene>
<keyword evidence="4" id="KW-1185">Reference proteome</keyword>
<dbReference type="KEGG" id="cinf:CINF_0947"/>
<dbReference type="EMBL" id="CP049075">
    <property type="protein sequence ID" value="QLI05452.1"/>
    <property type="molecule type" value="Genomic_DNA"/>
</dbReference>
<dbReference type="AlphaFoldDB" id="A0A7H9CHK4"/>
<dbReference type="Proteomes" id="UP000509414">
    <property type="component" value="Chromosome"/>
</dbReference>
<name>A0A7H9CHK4_9BACT</name>
<proteinExistence type="predicted"/>
<reference evidence="3 4" key="1">
    <citation type="submission" date="2020-02" db="EMBL/GenBank/DDBJ databases">
        <title>Complete genome sequence of the novel Campylobacter species Candidatus Campylobacter infans.</title>
        <authorList>
            <person name="Duim B."/>
            <person name="Zomer A."/>
            <person name="van der Graaf L."/>
            <person name="Wagenaar J."/>
        </authorList>
    </citation>
    <scope>NUCLEOTIDE SEQUENCE [LARGE SCALE GENOMIC DNA]</scope>
    <source>
        <strain evidence="3 4">19S00001</strain>
    </source>
</reference>
<evidence type="ECO:0000259" key="2">
    <source>
        <dbReference type="Pfam" id="PF21862"/>
    </source>
</evidence>
<feature type="compositionally biased region" description="Polar residues" evidence="1">
    <location>
        <begin position="39"/>
        <end position="70"/>
    </location>
</feature>
<protein>
    <submittedName>
        <fullName evidence="3">Invasion antigen D</fullName>
    </submittedName>
</protein>
<organism evidence="3 4">
    <name type="scientific">Candidatus Campylobacter infans</name>
    <dbReference type="NCBI Taxonomy" id="2561898"/>
    <lineage>
        <taxon>Bacteria</taxon>
        <taxon>Pseudomonadati</taxon>
        <taxon>Campylobacterota</taxon>
        <taxon>Epsilonproteobacteria</taxon>
        <taxon>Campylobacterales</taxon>
        <taxon>Campylobacteraceae</taxon>
        <taxon>Campylobacter</taxon>
    </lineage>
</organism>
<dbReference type="RefSeq" id="WP_179974674.1">
    <property type="nucleotide sequence ID" value="NZ_CP049075.1"/>
</dbReference>
<sequence>MVGEFMSNIEDIAKLAIEEISAEFDNGILEDAKTPPLNEISNQTNPKNNSQNISEPISTSEDAQNISEPINASENNASSNAQNNGAKPIKSIAQANTQKLNPSQQNQATQESQEPDNEQEFLIKLKERIEVLFAGLNANDENTAVRLDLTIRFLEFLLAKIQNRLENLPK</sequence>
<feature type="compositionally biased region" description="Polar residues" evidence="1">
    <location>
        <begin position="93"/>
        <end position="112"/>
    </location>
</feature>
<feature type="region of interest" description="Disordered" evidence="1">
    <location>
        <begin position="31"/>
        <end position="118"/>
    </location>
</feature>
<evidence type="ECO:0000313" key="4">
    <source>
        <dbReference type="Proteomes" id="UP000509414"/>
    </source>
</evidence>
<evidence type="ECO:0000256" key="1">
    <source>
        <dbReference type="SAM" id="MobiDB-lite"/>
    </source>
</evidence>
<dbReference type="InterPro" id="IPR054057">
    <property type="entry name" value="CiaD_C"/>
</dbReference>
<feature type="domain" description="Campylobacter invasion antigen D C-terminal" evidence="2">
    <location>
        <begin position="116"/>
        <end position="167"/>
    </location>
</feature>
<dbReference type="Pfam" id="PF21862">
    <property type="entry name" value="CiaD"/>
    <property type="match status" value="1"/>
</dbReference>
<accession>A0A7H9CHK4</accession>
<evidence type="ECO:0000313" key="3">
    <source>
        <dbReference type="EMBL" id="QLI05452.1"/>
    </source>
</evidence>
<feature type="compositionally biased region" description="Low complexity" evidence="1">
    <location>
        <begin position="71"/>
        <end position="84"/>
    </location>
</feature>